<dbReference type="Pfam" id="PF07452">
    <property type="entry name" value="CHRD"/>
    <property type="match status" value="1"/>
</dbReference>
<keyword evidence="1" id="KW-0732">Signal</keyword>
<feature type="signal peptide" evidence="1">
    <location>
        <begin position="1"/>
        <end position="25"/>
    </location>
</feature>
<feature type="chain" id="PRO_5045642677" evidence="1">
    <location>
        <begin position="26"/>
        <end position="188"/>
    </location>
</feature>
<reference evidence="3 4" key="1">
    <citation type="submission" date="2021-03" db="EMBL/GenBank/DDBJ databases">
        <title>Aliifodinibius sp. nov., a new bacterium isolated from saline soil.</title>
        <authorList>
            <person name="Galisteo C."/>
            <person name="De La Haba R."/>
            <person name="Sanchez-Porro C."/>
            <person name="Ventosa A."/>
        </authorList>
    </citation>
    <scope>NUCLEOTIDE SEQUENCE [LARGE SCALE GENOMIC DNA]</scope>
    <source>
        <strain evidence="3 4">1BSP15-2V2</strain>
    </source>
</reference>
<dbReference type="PROSITE" id="PS50933">
    <property type="entry name" value="CHRD"/>
    <property type="match status" value="1"/>
</dbReference>
<protein>
    <submittedName>
        <fullName evidence="3">CHRD domain-containing protein</fullName>
    </submittedName>
</protein>
<dbReference type="RefSeq" id="WP_265765842.1">
    <property type="nucleotide sequence ID" value="NZ_JAGGJA010000005.1"/>
</dbReference>
<dbReference type="EMBL" id="JAGGJA010000005">
    <property type="protein sequence ID" value="MCW9707089.1"/>
    <property type="molecule type" value="Genomic_DNA"/>
</dbReference>
<dbReference type="SMART" id="SM00754">
    <property type="entry name" value="CHRD"/>
    <property type="match status" value="1"/>
</dbReference>
<feature type="domain" description="CHRD" evidence="2">
    <location>
        <begin position="64"/>
        <end position="186"/>
    </location>
</feature>
<proteinExistence type="predicted"/>
<organism evidence="3 4">
    <name type="scientific">Fodinibius salsisoli</name>
    <dbReference type="NCBI Taxonomy" id="2820877"/>
    <lineage>
        <taxon>Bacteria</taxon>
        <taxon>Pseudomonadati</taxon>
        <taxon>Balneolota</taxon>
        <taxon>Balneolia</taxon>
        <taxon>Balneolales</taxon>
        <taxon>Balneolaceae</taxon>
        <taxon>Fodinibius</taxon>
    </lineage>
</organism>
<dbReference type="InterPro" id="IPR010895">
    <property type="entry name" value="CHRD"/>
</dbReference>
<evidence type="ECO:0000313" key="4">
    <source>
        <dbReference type="Proteomes" id="UP001207918"/>
    </source>
</evidence>
<evidence type="ECO:0000259" key="2">
    <source>
        <dbReference type="PROSITE" id="PS50933"/>
    </source>
</evidence>
<comment type="caution">
    <text evidence="3">The sequence shown here is derived from an EMBL/GenBank/DDBJ whole genome shotgun (WGS) entry which is preliminary data.</text>
</comment>
<sequence>MNTQISMKKVVLPVLVTVLSFGLLTGCGNSDTDKSNGEDMSMTGDQTMTQQRMSEGDTEAAMNEPQTFEATLQGSNEVPEVNTDATGDAMVTLNGDSIHVQGQFSGLSSVYTASHIHEGAKGENGGPILTLKPELGNDKMSGMFDGSYQLDDTQIKALKEGSLYINVHSENHKPGEIRGQLTATDDGM</sequence>
<dbReference type="Proteomes" id="UP001207918">
    <property type="component" value="Unassembled WGS sequence"/>
</dbReference>
<evidence type="ECO:0000313" key="3">
    <source>
        <dbReference type="EMBL" id="MCW9707089.1"/>
    </source>
</evidence>
<evidence type="ECO:0000256" key="1">
    <source>
        <dbReference type="SAM" id="SignalP"/>
    </source>
</evidence>
<name>A0ABT3PMB4_9BACT</name>
<keyword evidence="4" id="KW-1185">Reference proteome</keyword>
<gene>
    <name evidence="3" type="ORF">J6I44_09485</name>
</gene>
<accession>A0ABT3PMB4</accession>